<protein>
    <submittedName>
        <fullName evidence="2">Uncharacterized protein</fullName>
    </submittedName>
</protein>
<gene>
    <name evidence="2" type="ORF">POPTR_018G140350</name>
</gene>
<dbReference type="InParanoid" id="A0A3N7G8F8"/>
<dbReference type="EMBL" id="CM009307">
    <property type="protein sequence ID" value="RQP03133.1"/>
    <property type="molecule type" value="Genomic_DNA"/>
</dbReference>
<proteinExistence type="predicted"/>
<feature type="region of interest" description="Disordered" evidence="1">
    <location>
        <begin position="1"/>
        <end position="32"/>
    </location>
</feature>
<evidence type="ECO:0000313" key="3">
    <source>
        <dbReference type="Proteomes" id="UP000006729"/>
    </source>
</evidence>
<evidence type="ECO:0000313" key="2">
    <source>
        <dbReference type="EMBL" id="RQP03133.1"/>
    </source>
</evidence>
<reference evidence="2 3" key="1">
    <citation type="journal article" date="2006" name="Science">
        <title>The genome of black cottonwood, Populus trichocarpa (Torr. &amp; Gray).</title>
        <authorList>
            <person name="Tuskan G.A."/>
            <person name="Difazio S."/>
            <person name="Jansson S."/>
            <person name="Bohlmann J."/>
            <person name="Grigoriev I."/>
            <person name="Hellsten U."/>
            <person name="Putnam N."/>
            <person name="Ralph S."/>
            <person name="Rombauts S."/>
            <person name="Salamov A."/>
            <person name="Schein J."/>
            <person name="Sterck L."/>
            <person name="Aerts A."/>
            <person name="Bhalerao R.R."/>
            <person name="Bhalerao R.P."/>
            <person name="Blaudez D."/>
            <person name="Boerjan W."/>
            <person name="Brun A."/>
            <person name="Brunner A."/>
            <person name="Busov V."/>
            <person name="Campbell M."/>
            <person name="Carlson J."/>
            <person name="Chalot M."/>
            <person name="Chapman J."/>
            <person name="Chen G.L."/>
            <person name="Cooper D."/>
            <person name="Coutinho P.M."/>
            <person name="Couturier J."/>
            <person name="Covert S."/>
            <person name="Cronk Q."/>
            <person name="Cunningham R."/>
            <person name="Davis J."/>
            <person name="Degroeve S."/>
            <person name="Dejardin A."/>
            <person name="Depamphilis C."/>
            <person name="Detter J."/>
            <person name="Dirks B."/>
            <person name="Dubchak I."/>
            <person name="Duplessis S."/>
            <person name="Ehlting J."/>
            <person name="Ellis B."/>
            <person name="Gendler K."/>
            <person name="Goodstein D."/>
            <person name="Gribskov M."/>
            <person name="Grimwood J."/>
            <person name="Groover A."/>
            <person name="Gunter L."/>
            <person name="Hamberger B."/>
            <person name="Heinze B."/>
            <person name="Helariutta Y."/>
            <person name="Henrissat B."/>
            <person name="Holligan D."/>
            <person name="Holt R."/>
            <person name="Huang W."/>
            <person name="Islam-Faridi N."/>
            <person name="Jones S."/>
            <person name="Jones-Rhoades M."/>
            <person name="Jorgensen R."/>
            <person name="Joshi C."/>
            <person name="Kangasjarvi J."/>
            <person name="Karlsson J."/>
            <person name="Kelleher C."/>
            <person name="Kirkpatrick R."/>
            <person name="Kirst M."/>
            <person name="Kohler A."/>
            <person name="Kalluri U."/>
            <person name="Larimer F."/>
            <person name="Leebens-Mack J."/>
            <person name="Leple J.C."/>
            <person name="Locascio P."/>
            <person name="Lou Y."/>
            <person name="Lucas S."/>
            <person name="Martin F."/>
            <person name="Montanini B."/>
            <person name="Napoli C."/>
            <person name="Nelson D.R."/>
            <person name="Nelson C."/>
            <person name="Nieminen K."/>
            <person name="Nilsson O."/>
            <person name="Pereda V."/>
            <person name="Peter G."/>
            <person name="Philippe R."/>
            <person name="Pilate G."/>
            <person name="Poliakov A."/>
            <person name="Razumovskaya J."/>
            <person name="Richardson P."/>
            <person name="Rinaldi C."/>
            <person name="Ritland K."/>
            <person name="Rouze P."/>
            <person name="Ryaboy D."/>
            <person name="Schmutz J."/>
            <person name="Schrader J."/>
            <person name="Segerman B."/>
            <person name="Shin H."/>
            <person name="Siddiqui A."/>
            <person name="Sterky F."/>
            <person name="Terry A."/>
            <person name="Tsai C.J."/>
            <person name="Uberbacher E."/>
            <person name="Unneberg P."/>
            <person name="Vahala J."/>
            <person name="Wall K."/>
            <person name="Wessler S."/>
            <person name="Yang G."/>
            <person name="Yin T."/>
            <person name="Douglas C."/>
            <person name="Marra M."/>
            <person name="Sandberg G."/>
            <person name="Van de Peer Y."/>
            <person name="Rokhsar D."/>
        </authorList>
    </citation>
    <scope>NUCLEOTIDE SEQUENCE [LARGE SCALE GENOMIC DNA]</scope>
    <source>
        <strain evidence="3">cv. Nisqually</strain>
    </source>
</reference>
<organism evidence="2 3">
    <name type="scientific">Populus trichocarpa</name>
    <name type="common">Western balsam poplar</name>
    <name type="synonym">Populus balsamifera subsp. trichocarpa</name>
    <dbReference type="NCBI Taxonomy" id="3694"/>
    <lineage>
        <taxon>Eukaryota</taxon>
        <taxon>Viridiplantae</taxon>
        <taxon>Streptophyta</taxon>
        <taxon>Embryophyta</taxon>
        <taxon>Tracheophyta</taxon>
        <taxon>Spermatophyta</taxon>
        <taxon>Magnoliopsida</taxon>
        <taxon>eudicotyledons</taxon>
        <taxon>Gunneridae</taxon>
        <taxon>Pentapetalae</taxon>
        <taxon>rosids</taxon>
        <taxon>fabids</taxon>
        <taxon>Malpighiales</taxon>
        <taxon>Salicaceae</taxon>
        <taxon>Saliceae</taxon>
        <taxon>Populus</taxon>
    </lineage>
</organism>
<evidence type="ECO:0000256" key="1">
    <source>
        <dbReference type="SAM" id="MobiDB-lite"/>
    </source>
</evidence>
<sequence>MAKMLIRESIVSDNSSNGNGDEESKAGAQDPDDVLAFSRSVHKSDSSVLERNSKTMEMIRKEVVSYLEVNYSGYKLT</sequence>
<dbReference type="Proteomes" id="UP000006729">
    <property type="component" value="Chromosome 18"/>
</dbReference>
<keyword evidence="3" id="KW-1185">Reference proteome</keyword>
<name>A0A3N7G8F8_POPTR</name>
<accession>A0A3N7G8F8</accession>
<dbReference type="AlphaFoldDB" id="A0A3N7G8F8"/>